<proteinExistence type="predicted"/>
<dbReference type="AlphaFoldDB" id="A0A2S9XWX5"/>
<name>A0A2S9XWX5_9BACT</name>
<evidence type="ECO:0000256" key="1">
    <source>
        <dbReference type="SAM" id="MobiDB-lite"/>
    </source>
</evidence>
<dbReference type="Proteomes" id="UP000238823">
    <property type="component" value="Unassembled WGS sequence"/>
</dbReference>
<feature type="domain" description="Extensin-like C-terminal" evidence="2">
    <location>
        <begin position="264"/>
        <end position="418"/>
    </location>
</feature>
<organism evidence="3 4">
    <name type="scientific">Enhygromyxa salina</name>
    <dbReference type="NCBI Taxonomy" id="215803"/>
    <lineage>
        <taxon>Bacteria</taxon>
        <taxon>Pseudomonadati</taxon>
        <taxon>Myxococcota</taxon>
        <taxon>Polyangia</taxon>
        <taxon>Nannocystales</taxon>
        <taxon>Nannocystaceae</taxon>
        <taxon>Enhygromyxa</taxon>
    </lineage>
</organism>
<dbReference type="Pfam" id="PF06904">
    <property type="entry name" value="Extensin-like_C"/>
    <property type="match status" value="1"/>
</dbReference>
<sequence>MYPDRGEAIMATTILSSRCSNSRSCVGGAADVYDPEMPGWTRSPSIVALLGATGLCACLEIEIRPLGDDGTSSDSGPTSEAGDSSDSVGDGDDGDGDDGDGDGDSGDGDSGDGDGDPSACDPTPSSWDPWIGGPCVSDLDCAYEGSACLREDEGWPCGTCSQPCEQFCPDIDGAPESFCADQALVDPFAPDSGACLQKCDPSLLPGGGCRPGYGCTLVERHADPGVWAAVCLPKEFAPPLSECQQALDDAGLLWVPAHIPLDHPDTNPELDCVIDEPVRLYSPINGIDYRYVSSEKPSPLLVSCEMALALDMLSELLQSKDAIEVAHIGTYNCRVIANTNTLSEHSFAHAIDLGGFTLEGGQYLSVLDDWEDGVAEPVTFAGQWLKDLTDQRHEQGIFNIILTPEYNAAHDNHFHVDLTPGADFYE</sequence>
<feature type="compositionally biased region" description="Low complexity" evidence="1">
    <location>
        <begin position="68"/>
        <end position="88"/>
    </location>
</feature>
<dbReference type="EMBL" id="PVNL01000130">
    <property type="protein sequence ID" value="PRP97369.1"/>
    <property type="molecule type" value="Genomic_DNA"/>
</dbReference>
<comment type="caution">
    <text evidence="3">The sequence shown here is derived from an EMBL/GenBank/DDBJ whole genome shotgun (WGS) entry which is preliminary data.</text>
</comment>
<evidence type="ECO:0000259" key="2">
    <source>
        <dbReference type="Pfam" id="PF06904"/>
    </source>
</evidence>
<feature type="region of interest" description="Disordered" evidence="1">
    <location>
        <begin position="67"/>
        <end position="126"/>
    </location>
</feature>
<accession>A0A2S9XWX5</accession>
<evidence type="ECO:0000313" key="3">
    <source>
        <dbReference type="EMBL" id="PRP97369.1"/>
    </source>
</evidence>
<dbReference type="InterPro" id="IPR009683">
    <property type="entry name" value="Extensin-like_C"/>
</dbReference>
<feature type="compositionally biased region" description="Acidic residues" evidence="1">
    <location>
        <begin position="89"/>
        <end position="115"/>
    </location>
</feature>
<protein>
    <recommendedName>
        <fullName evidence="2">Extensin-like C-terminal domain-containing protein</fullName>
    </recommendedName>
</protein>
<gene>
    <name evidence="3" type="ORF">ENSA7_67190</name>
</gene>
<evidence type="ECO:0000313" key="4">
    <source>
        <dbReference type="Proteomes" id="UP000238823"/>
    </source>
</evidence>
<reference evidence="3 4" key="1">
    <citation type="submission" date="2018-03" db="EMBL/GenBank/DDBJ databases">
        <title>Draft Genome Sequences of the Obligatory Marine Myxobacteria Enhygromyxa salina SWB007.</title>
        <authorList>
            <person name="Poehlein A."/>
            <person name="Moghaddam J.A."/>
            <person name="Harms H."/>
            <person name="Alanjari M."/>
            <person name="Koenig G.M."/>
            <person name="Daniel R."/>
            <person name="Schaeberle T.F."/>
        </authorList>
    </citation>
    <scope>NUCLEOTIDE SEQUENCE [LARGE SCALE GENOMIC DNA]</scope>
    <source>
        <strain evidence="3 4">SWB007</strain>
    </source>
</reference>
<dbReference type="InterPro" id="IPR009045">
    <property type="entry name" value="Zn_M74/Hedgehog-like"/>
</dbReference>
<dbReference type="SUPFAM" id="SSF55166">
    <property type="entry name" value="Hedgehog/DD-peptidase"/>
    <property type="match status" value="1"/>
</dbReference>